<dbReference type="InterPro" id="IPR048300">
    <property type="entry name" value="TACO1_YebC-like_2nd/3rd_dom"/>
</dbReference>
<dbReference type="InterPro" id="IPR002876">
    <property type="entry name" value="Transcrip_reg_TACO1-like"/>
</dbReference>
<dbReference type="PANTHER" id="PTHR12532">
    <property type="entry name" value="TRANSLATIONAL ACTIVATOR OF CYTOCHROME C OXIDASE 1"/>
    <property type="match status" value="1"/>
</dbReference>
<dbReference type="InterPro" id="IPR049083">
    <property type="entry name" value="TACO1_YebC_N"/>
</dbReference>
<sequence length="183" mass="19463">MSGHNKWSKIKHKKAATDAVKSRVFSKHSALIAMESRNAKGDVNSPGLAAVIERAKKDSMPKDNIDRAVAKGAGAGGESLQEVIFEAFGPGGVGIIITAVTDNNNRTSQEIRHTFTKAGYQLGTPGTAMWAFGKTAEGYIPQSPVELSEDDGEKLAELIEAIEEQGDVQDIYTTADTPDSASE</sequence>
<dbReference type="InterPro" id="IPR026564">
    <property type="entry name" value="Transcrip_reg_TACO1-like_dom3"/>
</dbReference>
<keyword evidence="3" id="KW-0804">Transcription</keyword>
<feature type="domain" description="TACO1/YebC-like second and third" evidence="4">
    <location>
        <begin position="138"/>
        <end position="174"/>
    </location>
</feature>
<name>A0A1F6FIA1_9BACT</name>
<evidence type="ECO:0000256" key="1">
    <source>
        <dbReference type="ARBA" id="ARBA00008724"/>
    </source>
</evidence>
<dbReference type="PANTHER" id="PTHR12532:SF0">
    <property type="entry name" value="TRANSLATIONAL ACTIVATOR OF CYTOCHROME C OXIDASE 1"/>
    <property type="match status" value="1"/>
</dbReference>
<proteinExistence type="inferred from homology"/>
<dbReference type="Pfam" id="PF01709">
    <property type="entry name" value="Transcrip_reg"/>
    <property type="match status" value="2"/>
</dbReference>
<dbReference type="Gene3D" id="3.30.70.980">
    <property type="match status" value="1"/>
</dbReference>
<dbReference type="InterPro" id="IPR029072">
    <property type="entry name" value="YebC-like"/>
</dbReference>
<feature type="domain" description="TACO1/YebC-like second and third" evidence="4">
    <location>
        <begin position="81"/>
        <end position="135"/>
    </location>
</feature>
<comment type="caution">
    <text evidence="6">The sequence shown here is derived from an EMBL/GenBank/DDBJ whole genome shotgun (WGS) entry which is preliminary data.</text>
</comment>
<gene>
    <name evidence="6" type="ORF">A2392_02305</name>
</gene>
<dbReference type="EMBL" id="MFMS01000006">
    <property type="protein sequence ID" value="OGG85584.1"/>
    <property type="molecule type" value="Genomic_DNA"/>
</dbReference>
<dbReference type="GO" id="GO:0005737">
    <property type="term" value="C:cytoplasm"/>
    <property type="evidence" value="ECO:0007669"/>
    <property type="project" value="UniProtKB-ARBA"/>
</dbReference>
<evidence type="ECO:0008006" key="8">
    <source>
        <dbReference type="Google" id="ProtNLM"/>
    </source>
</evidence>
<organism evidence="6 7">
    <name type="scientific">Candidatus Kaiserbacteria bacterium RIFOXYB1_FULL_46_14</name>
    <dbReference type="NCBI Taxonomy" id="1798531"/>
    <lineage>
        <taxon>Bacteria</taxon>
        <taxon>Candidatus Kaiseribacteriota</taxon>
    </lineage>
</organism>
<evidence type="ECO:0000313" key="6">
    <source>
        <dbReference type="EMBL" id="OGG85584.1"/>
    </source>
</evidence>
<evidence type="ECO:0000313" key="7">
    <source>
        <dbReference type="Proteomes" id="UP000177395"/>
    </source>
</evidence>
<dbReference type="Pfam" id="PF20772">
    <property type="entry name" value="TACO1_YebC_N"/>
    <property type="match status" value="1"/>
</dbReference>
<dbReference type="Gene3D" id="1.10.10.200">
    <property type="match status" value="1"/>
</dbReference>
<evidence type="ECO:0000259" key="4">
    <source>
        <dbReference type="Pfam" id="PF01709"/>
    </source>
</evidence>
<feature type="domain" description="TACO1/YebC-like N-terminal" evidence="5">
    <location>
        <begin position="5"/>
        <end position="74"/>
    </location>
</feature>
<dbReference type="SUPFAM" id="SSF75625">
    <property type="entry name" value="YebC-like"/>
    <property type="match status" value="1"/>
</dbReference>
<protein>
    <recommendedName>
        <fullName evidence="8">Transcriptional regulator</fullName>
    </recommendedName>
</protein>
<dbReference type="STRING" id="1798531.A2392_02305"/>
<dbReference type="AlphaFoldDB" id="A0A1F6FIA1"/>
<dbReference type="Proteomes" id="UP000177395">
    <property type="component" value="Unassembled WGS sequence"/>
</dbReference>
<evidence type="ECO:0000256" key="2">
    <source>
        <dbReference type="ARBA" id="ARBA00023015"/>
    </source>
</evidence>
<dbReference type="InterPro" id="IPR017856">
    <property type="entry name" value="Integrase-like_N"/>
</dbReference>
<comment type="similarity">
    <text evidence="1">Belongs to the TACO1 family.</text>
</comment>
<evidence type="ECO:0000256" key="3">
    <source>
        <dbReference type="ARBA" id="ARBA00023163"/>
    </source>
</evidence>
<accession>A0A1F6FIA1</accession>
<keyword evidence="2" id="KW-0805">Transcription regulation</keyword>
<evidence type="ECO:0000259" key="5">
    <source>
        <dbReference type="Pfam" id="PF20772"/>
    </source>
</evidence>
<reference evidence="6 7" key="1">
    <citation type="journal article" date="2016" name="Nat. Commun.">
        <title>Thousands of microbial genomes shed light on interconnected biogeochemical processes in an aquifer system.</title>
        <authorList>
            <person name="Anantharaman K."/>
            <person name="Brown C.T."/>
            <person name="Hug L.A."/>
            <person name="Sharon I."/>
            <person name="Castelle C.J."/>
            <person name="Probst A.J."/>
            <person name="Thomas B.C."/>
            <person name="Singh A."/>
            <person name="Wilkins M.J."/>
            <person name="Karaoz U."/>
            <person name="Brodie E.L."/>
            <person name="Williams K.H."/>
            <person name="Hubbard S.S."/>
            <person name="Banfield J.F."/>
        </authorList>
    </citation>
    <scope>NUCLEOTIDE SEQUENCE [LARGE SCALE GENOMIC DNA]</scope>
</reference>